<dbReference type="CDD" id="cd00130">
    <property type="entry name" value="PAS"/>
    <property type="match status" value="2"/>
</dbReference>
<protein>
    <recommendedName>
        <fullName evidence="2">histidine kinase</fullName>
        <ecNumber evidence="2">2.7.13.3</ecNumber>
    </recommendedName>
</protein>
<dbReference type="Pfam" id="PF02518">
    <property type="entry name" value="HATPase_c"/>
    <property type="match status" value="1"/>
</dbReference>
<dbReference type="PROSITE" id="PS50109">
    <property type="entry name" value="HIS_KIN"/>
    <property type="match status" value="1"/>
</dbReference>
<feature type="domain" description="PAS" evidence="10">
    <location>
        <begin position="325"/>
        <end position="396"/>
    </location>
</feature>
<evidence type="ECO:0000256" key="5">
    <source>
        <dbReference type="ARBA" id="ARBA00022777"/>
    </source>
</evidence>
<dbReference type="PANTHER" id="PTHR43304">
    <property type="entry name" value="PHYTOCHROME-LIKE PROTEIN CPH1"/>
    <property type="match status" value="1"/>
</dbReference>
<dbReference type="Pfam" id="PF01590">
    <property type="entry name" value="GAF"/>
    <property type="match status" value="1"/>
</dbReference>
<feature type="domain" description="Histidine kinase" evidence="8">
    <location>
        <begin position="492"/>
        <end position="716"/>
    </location>
</feature>
<evidence type="ECO:0000313" key="12">
    <source>
        <dbReference type="EMBL" id="MFC3714060.1"/>
    </source>
</evidence>
<dbReference type="Gene3D" id="2.10.70.100">
    <property type="match status" value="2"/>
</dbReference>
<dbReference type="NCBIfam" id="TIGR00229">
    <property type="entry name" value="sensory_box"/>
    <property type="match status" value="2"/>
</dbReference>
<reference evidence="13" key="1">
    <citation type="journal article" date="2019" name="Int. J. Syst. Evol. Microbiol.">
        <title>The Global Catalogue of Microorganisms (GCM) 10K type strain sequencing project: providing services to taxonomists for standard genome sequencing and annotation.</title>
        <authorList>
            <consortium name="The Broad Institute Genomics Platform"/>
            <consortium name="The Broad Institute Genome Sequencing Center for Infectious Disease"/>
            <person name="Wu L."/>
            <person name="Ma J."/>
        </authorList>
    </citation>
    <scope>NUCLEOTIDE SEQUENCE [LARGE SCALE GENOMIC DNA]</scope>
    <source>
        <strain evidence="13">KCTC 42644</strain>
    </source>
</reference>
<keyword evidence="4" id="KW-0808">Transferase</keyword>
<dbReference type="PROSITE" id="PS50113">
    <property type="entry name" value="PAC"/>
    <property type="match status" value="2"/>
</dbReference>
<evidence type="ECO:0000256" key="3">
    <source>
        <dbReference type="ARBA" id="ARBA00022553"/>
    </source>
</evidence>
<evidence type="ECO:0000259" key="8">
    <source>
        <dbReference type="PROSITE" id="PS50109"/>
    </source>
</evidence>
<dbReference type="InterPro" id="IPR013655">
    <property type="entry name" value="PAS_fold_3"/>
</dbReference>
<keyword evidence="3 6" id="KW-0597">Phosphoprotein</keyword>
<feature type="coiled-coil region" evidence="7">
    <location>
        <begin position="445"/>
        <end position="476"/>
    </location>
</feature>
<dbReference type="SMART" id="SM00387">
    <property type="entry name" value="HATPase_c"/>
    <property type="match status" value="1"/>
</dbReference>
<dbReference type="EMBL" id="JBHRXV010000011">
    <property type="protein sequence ID" value="MFC3714060.1"/>
    <property type="molecule type" value="Genomic_DNA"/>
</dbReference>
<dbReference type="PROSITE" id="PS50112">
    <property type="entry name" value="PAS"/>
    <property type="match status" value="2"/>
</dbReference>
<dbReference type="Gene3D" id="3.30.565.10">
    <property type="entry name" value="Histidine kinase-like ATPase, C-terminal domain"/>
    <property type="match status" value="1"/>
</dbReference>
<dbReference type="SUPFAM" id="SSF55874">
    <property type="entry name" value="ATPase domain of HSP90 chaperone/DNA topoisomerase II/histidine kinase"/>
    <property type="match status" value="1"/>
</dbReference>
<dbReference type="InterPro" id="IPR004358">
    <property type="entry name" value="Sig_transdc_His_kin-like_C"/>
</dbReference>
<dbReference type="InterPro" id="IPR001789">
    <property type="entry name" value="Sig_transdc_resp-reg_receiver"/>
</dbReference>
<dbReference type="SUPFAM" id="SSF55781">
    <property type="entry name" value="GAF domain-like"/>
    <property type="match status" value="1"/>
</dbReference>
<comment type="caution">
    <text evidence="12">The sequence shown here is derived from an EMBL/GenBank/DDBJ whole genome shotgun (WGS) entry which is preliminary data.</text>
</comment>
<evidence type="ECO:0000256" key="1">
    <source>
        <dbReference type="ARBA" id="ARBA00000085"/>
    </source>
</evidence>
<dbReference type="InterPro" id="IPR003018">
    <property type="entry name" value="GAF"/>
</dbReference>
<gene>
    <name evidence="12" type="ORF">ACFOMD_15930</name>
</gene>
<evidence type="ECO:0000259" key="11">
    <source>
        <dbReference type="PROSITE" id="PS50113"/>
    </source>
</evidence>
<dbReference type="InterPro" id="IPR035965">
    <property type="entry name" value="PAS-like_dom_sf"/>
</dbReference>
<dbReference type="PROSITE" id="PS50110">
    <property type="entry name" value="RESPONSE_REGULATORY"/>
    <property type="match status" value="1"/>
</dbReference>
<feature type="domain" description="PAS" evidence="10">
    <location>
        <begin position="196"/>
        <end position="268"/>
    </location>
</feature>
<dbReference type="InterPro" id="IPR001610">
    <property type="entry name" value="PAC"/>
</dbReference>
<proteinExistence type="predicted"/>
<feature type="domain" description="PAC" evidence="11">
    <location>
        <begin position="272"/>
        <end position="324"/>
    </location>
</feature>
<dbReference type="EC" id="2.7.13.3" evidence="2"/>
<dbReference type="SMART" id="SM00448">
    <property type="entry name" value="REC"/>
    <property type="match status" value="1"/>
</dbReference>
<dbReference type="SMART" id="SM00065">
    <property type="entry name" value="GAF"/>
    <property type="match status" value="1"/>
</dbReference>
<dbReference type="SUPFAM" id="SSF55785">
    <property type="entry name" value="PYP-like sensor domain (PAS domain)"/>
    <property type="match status" value="2"/>
</dbReference>
<evidence type="ECO:0000256" key="7">
    <source>
        <dbReference type="SAM" id="Coils"/>
    </source>
</evidence>
<dbReference type="SUPFAM" id="SSF52172">
    <property type="entry name" value="CheY-like"/>
    <property type="match status" value="1"/>
</dbReference>
<dbReference type="InterPro" id="IPR003594">
    <property type="entry name" value="HATPase_dom"/>
</dbReference>
<comment type="catalytic activity">
    <reaction evidence="1">
        <text>ATP + protein L-histidine = ADP + protein N-phospho-L-histidine.</text>
        <dbReference type="EC" id="2.7.13.3"/>
    </reaction>
</comment>
<evidence type="ECO:0000259" key="10">
    <source>
        <dbReference type="PROSITE" id="PS50112"/>
    </source>
</evidence>
<dbReference type="InterPro" id="IPR003661">
    <property type="entry name" value="HisK_dim/P_dom"/>
</dbReference>
<dbReference type="PANTHER" id="PTHR43304:SF1">
    <property type="entry name" value="PAC DOMAIN-CONTAINING PROTEIN"/>
    <property type="match status" value="1"/>
</dbReference>
<dbReference type="SMART" id="SM00086">
    <property type="entry name" value="PAC"/>
    <property type="match status" value="2"/>
</dbReference>
<keyword evidence="7" id="KW-0175">Coiled coil</keyword>
<feature type="domain" description="Response regulatory" evidence="9">
    <location>
        <begin position="738"/>
        <end position="853"/>
    </location>
</feature>
<organism evidence="12 13">
    <name type="scientific">Sphingoaurantiacus capsulatus</name>
    <dbReference type="NCBI Taxonomy" id="1771310"/>
    <lineage>
        <taxon>Bacteria</taxon>
        <taxon>Pseudomonadati</taxon>
        <taxon>Pseudomonadota</taxon>
        <taxon>Alphaproteobacteria</taxon>
        <taxon>Sphingomonadales</taxon>
        <taxon>Sphingosinicellaceae</taxon>
        <taxon>Sphingoaurantiacus</taxon>
    </lineage>
</organism>
<dbReference type="InterPro" id="IPR000700">
    <property type="entry name" value="PAS-assoc_C"/>
</dbReference>
<dbReference type="InterPro" id="IPR000014">
    <property type="entry name" value="PAS"/>
</dbReference>
<dbReference type="Pfam" id="PF00512">
    <property type="entry name" value="HisKA"/>
    <property type="match status" value="1"/>
</dbReference>
<dbReference type="SMART" id="SM00388">
    <property type="entry name" value="HisKA"/>
    <property type="match status" value="1"/>
</dbReference>
<evidence type="ECO:0000256" key="6">
    <source>
        <dbReference type="PROSITE-ProRule" id="PRU00169"/>
    </source>
</evidence>
<dbReference type="InterPro" id="IPR029016">
    <property type="entry name" value="GAF-like_dom_sf"/>
</dbReference>
<dbReference type="PRINTS" id="PR00344">
    <property type="entry name" value="BCTRLSENSOR"/>
</dbReference>
<keyword evidence="5" id="KW-0418">Kinase</keyword>
<dbReference type="Gene3D" id="3.40.50.2300">
    <property type="match status" value="1"/>
</dbReference>
<feature type="modified residue" description="4-aspartylphosphate" evidence="6">
    <location>
        <position position="788"/>
    </location>
</feature>
<sequence length="855" mass="94716">MAVESLRSQPWSEAERVRALESYAILDTPAEAEFDEIVRLVAETFAAPIAVVNLVADDRQWFKAEVGIGARELPLDVSICAHAILQNDFMVIPDTREDDRLACNPLVTAEDGLRFYAGALLRSAEGLPIGTVCVLDRTPRPDGITAHQRLVLEVLARQVMTQLELRKTLARQTQHANELSAEVAQRAEAEAALRGIEERYRLVSLATNDAIWDWDFATNHVTWSEALETAHGHRLEQVEPTGEWWIEHIHPDDRARIDRSIHAAIDGTADSWSEEYRFLRADGTYASIFDRGHIIRDAAGAPQRMIGAMLDLTERQRTRAELAINEERLRLATEAAEVGFWDVDIIHDILIWPPIVKQMFGISADAPISMTDFYNGLHPEDRGHTGEAFDAACDPARRALYDVEYRTVGKEDGLIRWVAAKGRGMFDAEDRCVRVVGTAIDVTGRKHAEAQLRQLNDHLEQRVTEVVAEREQMAEALRQSQKMEAVGQLTGGIAHDFNNMLAVVIGSLDLLGRRLGDQDLRAKRYVDAASEGAQRAATLTQRLLAFSRQQPLNPEVLDPNKLVPGMSELLRHSIGADVRLETVLAAGLWRTHADRNQLENVILNLAVNARDAMPEGGRLTIETQNAHFDERYASSNFGVRAGHYVMIAVTDTGGGMSPEVMTKAFDPFFTTKAVGKGTGLGLSQVYGFVKQSGGHVKIYSEAGEGTTVKIYLPRFVGEETAEAVPSFPELLRGERQEVILVVDDEPAVRQFSVDALTELGYRVLEAEGAAAALRLLDAHPEIALLFTDIVMPDVNGRKLADEARRRRGDLKILYTTGYTRNAVVHNGVIDPGVELLSKPYSIEQLAAKIRAVLES</sequence>
<dbReference type="InterPro" id="IPR036890">
    <property type="entry name" value="HATPase_C_sf"/>
</dbReference>
<evidence type="ECO:0000313" key="13">
    <source>
        <dbReference type="Proteomes" id="UP001595615"/>
    </source>
</evidence>
<dbReference type="InterPro" id="IPR052162">
    <property type="entry name" value="Sensor_kinase/Photoreceptor"/>
</dbReference>
<dbReference type="Gene3D" id="1.10.287.130">
    <property type="match status" value="1"/>
</dbReference>
<name>A0ABV7XD12_9SPHN</name>
<dbReference type="CDD" id="cd16919">
    <property type="entry name" value="HATPase_CckA-like"/>
    <property type="match status" value="1"/>
</dbReference>
<dbReference type="Gene3D" id="3.30.450.40">
    <property type="match status" value="1"/>
</dbReference>
<dbReference type="Proteomes" id="UP001595615">
    <property type="component" value="Unassembled WGS sequence"/>
</dbReference>
<accession>A0ABV7XD12</accession>
<dbReference type="InterPro" id="IPR011006">
    <property type="entry name" value="CheY-like_superfamily"/>
</dbReference>
<evidence type="ECO:0000256" key="2">
    <source>
        <dbReference type="ARBA" id="ARBA00012438"/>
    </source>
</evidence>
<dbReference type="RefSeq" id="WP_380863145.1">
    <property type="nucleotide sequence ID" value="NZ_JBHRXV010000011.1"/>
</dbReference>
<evidence type="ECO:0000256" key="4">
    <source>
        <dbReference type="ARBA" id="ARBA00022679"/>
    </source>
</evidence>
<feature type="domain" description="PAC" evidence="11">
    <location>
        <begin position="401"/>
        <end position="454"/>
    </location>
</feature>
<keyword evidence="13" id="KW-1185">Reference proteome</keyword>
<dbReference type="SMART" id="SM00091">
    <property type="entry name" value="PAS"/>
    <property type="match status" value="2"/>
</dbReference>
<dbReference type="Pfam" id="PF00072">
    <property type="entry name" value="Response_reg"/>
    <property type="match status" value="1"/>
</dbReference>
<dbReference type="Pfam" id="PF08447">
    <property type="entry name" value="PAS_3"/>
    <property type="match status" value="2"/>
</dbReference>
<dbReference type="InterPro" id="IPR005467">
    <property type="entry name" value="His_kinase_dom"/>
</dbReference>
<evidence type="ECO:0000259" key="9">
    <source>
        <dbReference type="PROSITE" id="PS50110"/>
    </source>
</evidence>
<dbReference type="InterPro" id="IPR036097">
    <property type="entry name" value="HisK_dim/P_sf"/>
</dbReference>
<dbReference type="Gene3D" id="3.30.450.20">
    <property type="entry name" value="PAS domain"/>
    <property type="match status" value="2"/>
</dbReference>
<dbReference type="SUPFAM" id="SSF47384">
    <property type="entry name" value="Homodimeric domain of signal transducing histidine kinase"/>
    <property type="match status" value="1"/>
</dbReference>